<dbReference type="EMBL" id="JASPKY010000322">
    <property type="protein sequence ID" value="KAK9708734.1"/>
    <property type="molecule type" value="Genomic_DNA"/>
</dbReference>
<dbReference type="GO" id="GO:0048029">
    <property type="term" value="F:monosaccharide binding"/>
    <property type="evidence" value="ECO:0007669"/>
    <property type="project" value="TreeGrafter"/>
</dbReference>
<dbReference type="InterPro" id="IPR046348">
    <property type="entry name" value="SIS_dom_sf"/>
</dbReference>
<dbReference type="NCBIfam" id="NF001211">
    <property type="entry name" value="PRK00179.1"/>
    <property type="match status" value="1"/>
</dbReference>
<evidence type="ECO:0000256" key="7">
    <source>
        <dbReference type="ARBA" id="ARBA00023235"/>
    </source>
</evidence>
<dbReference type="PROSITE" id="PS00765">
    <property type="entry name" value="P_GLUCOSE_ISOMERASE_1"/>
    <property type="match status" value="1"/>
</dbReference>
<evidence type="ECO:0000256" key="4">
    <source>
        <dbReference type="ARBA" id="ARBA00018388"/>
    </source>
</evidence>
<dbReference type="CDD" id="cd05016">
    <property type="entry name" value="SIS_PGI_2"/>
    <property type="match status" value="1"/>
</dbReference>
<dbReference type="GO" id="GO:0006096">
    <property type="term" value="P:glycolytic process"/>
    <property type="evidence" value="ECO:0007669"/>
    <property type="project" value="UniProtKB-KW"/>
</dbReference>
<dbReference type="Gene3D" id="3.40.50.10490">
    <property type="entry name" value="Glucose-6-phosphate isomerase like protein, domain 1"/>
    <property type="match status" value="2"/>
</dbReference>
<dbReference type="GO" id="GO:0051156">
    <property type="term" value="P:glucose 6-phosphate metabolic process"/>
    <property type="evidence" value="ECO:0007669"/>
    <property type="project" value="TreeGrafter"/>
</dbReference>
<evidence type="ECO:0000256" key="2">
    <source>
        <dbReference type="ARBA" id="ARBA00006604"/>
    </source>
</evidence>
<keyword evidence="6 9" id="KW-0324">Glycolysis</keyword>
<dbReference type="InterPro" id="IPR001672">
    <property type="entry name" value="G6P_Isomerase"/>
</dbReference>
<dbReference type="CDD" id="cd05015">
    <property type="entry name" value="SIS_PGI_1"/>
    <property type="match status" value="1"/>
</dbReference>
<dbReference type="PANTHER" id="PTHR11469:SF1">
    <property type="entry name" value="GLUCOSE-6-PHOSPHATE ISOMERASE"/>
    <property type="match status" value="1"/>
</dbReference>
<evidence type="ECO:0000256" key="6">
    <source>
        <dbReference type="ARBA" id="ARBA00023152"/>
    </source>
</evidence>
<dbReference type="EC" id="5.3.1.9" evidence="3 9"/>
<dbReference type="InterPro" id="IPR035482">
    <property type="entry name" value="SIS_PGI_2"/>
</dbReference>
<evidence type="ECO:0000313" key="11">
    <source>
        <dbReference type="Proteomes" id="UP001458880"/>
    </source>
</evidence>
<dbReference type="InterPro" id="IPR018189">
    <property type="entry name" value="Phosphoglucose_isomerase_CS"/>
</dbReference>
<evidence type="ECO:0000256" key="9">
    <source>
        <dbReference type="RuleBase" id="RU000612"/>
    </source>
</evidence>
<dbReference type="PANTHER" id="PTHR11469">
    <property type="entry name" value="GLUCOSE-6-PHOSPHATE ISOMERASE"/>
    <property type="match status" value="1"/>
</dbReference>
<keyword evidence="5 9" id="KW-0312">Gluconeogenesis</keyword>
<dbReference type="PRINTS" id="PR00662">
    <property type="entry name" value="G6PISOMERASE"/>
</dbReference>
<comment type="caution">
    <text evidence="10">The sequence shown here is derived from an EMBL/GenBank/DDBJ whole genome shotgun (WGS) entry which is preliminary data.</text>
</comment>
<dbReference type="AlphaFoldDB" id="A0AAW1JWL8"/>
<comment type="similarity">
    <text evidence="2 9">Belongs to the GPI family.</text>
</comment>
<gene>
    <name evidence="10" type="ORF">QE152_g27041</name>
</gene>
<sequence>MNSASLTCEEQWKALEDYYCKNKDNLVLKELFKDDPERFNTFSIKLTTPTDGDILLDYSKNRIDCHVMEKLINLAKARNVEEYRDMMFKGSKINFTEDRAVLHIALRNRTNDPIMVDNKDVMPEVNAVLNHMKEFTNQVLSGQWLGYTSKKITDIVNIGIGGSDLGPLMVTEALKPYNKGLNVHFVSNIDGTHLAEVLKKVNSETVLFIIASKTFTTQETITNATSAKKWFLAQAKDEGAVAKHFVALSTNTPKVKEFGIDTNNMFGFWDWVGGRYSLWSAIGLSISLSIGFENFQNLLEGAHFLDNHFRTAPLHENVPVLLALLGIWYSNFYGCETHALLPYDQYLHRFAAYFQQGDMESNGKYVTRNGKVVNYNTGPIVWGEPGTNGQHAFYQLIHQGTRTVPADFIAPVLTHNPINDGIHHNILLANFLAQTEALMMGKTEGQAKAELQKQGLSEDCIAYLLPHKVFQGNRPTNSILIKKLTPFTLGALIATYEHKIFTQGIIWGINSFDQWGVELGKQKSFLIVYTYISLRK</sequence>
<evidence type="ECO:0000256" key="8">
    <source>
        <dbReference type="ARBA" id="ARBA00029321"/>
    </source>
</evidence>
<dbReference type="GO" id="GO:0006094">
    <property type="term" value="P:gluconeogenesis"/>
    <property type="evidence" value="ECO:0007669"/>
    <property type="project" value="UniProtKB-KW"/>
</dbReference>
<accession>A0AAW1JWL8</accession>
<evidence type="ECO:0000256" key="5">
    <source>
        <dbReference type="ARBA" id="ARBA00022432"/>
    </source>
</evidence>
<dbReference type="Proteomes" id="UP001458880">
    <property type="component" value="Unassembled WGS sequence"/>
</dbReference>
<protein>
    <recommendedName>
        <fullName evidence="4 9">Glucose-6-phosphate isomerase</fullName>
        <ecNumber evidence="3 9">5.3.1.9</ecNumber>
    </recommendedName>
</protein>
<dbReference type="FunFam" id="3.40.50.10490:FF:000004">
    <property type="entry name" value="Glucose-6-phosphate isomerase"/>
    <property type="match status" value="1"/>
</dbReference>
<comment type="pathway">
    <text evidence="1 9">Carbohydrate degradation; glycolysis; D-glyceraldehyde 3-phosphate and glycerone phosphate from D-glucose: step 2/4.</text>
</comment>
<keyword evidence="11" id="KW-1185">Reference proteome</keyword>
<name>A0AAW1JWL8_POPJA</name>
<evidence type="ECO:0000256" key="3">
    <source>
        <dbReference type="ARBA" id="ARBA00011952"/>
    </source>
</evidence>
<dbReference type="HAMAP" id="MF_00473">
    <property type="entry name" value="G6P_isomerase"/>
    <property type="match status" value="1"/>
</dbReference>
<evidence type="ECO:0000313" key="10">
    <source>
        <dbReference type="EMBL" id="KAK9708734.1"/>
    </source>
</evidence>
<comment type="catalytic activity">
    <reaction evidence="8 9">
        <text>alpha-D-glucose 6-phosphate = beta-D-fructose 6-phosphate</text>
        <dbReference type="Rhea" id="RHEA:11816"/>
        <dbReference type="ChEBI" id="CHEBI:57634"/>
        <dbReference type="ChEBI" id="CHEBI:58225"/>
        <dbReference type="EC" id="5.3.1.9"/>
    </reaction>
</comment>
<dbReference type="PROSITE" id="PS51463">
    <property type="entry name" value="P_GLUCOSE_ISOMERASE_3"/>
    <property type="match status" value="1"/>
</dbReference>
<dbReference type="Pfam" id="PF00342">
    <property type="entry name" value="PGI"/>
    <property type="match status" value="1"/>
</dbReference>
<organism evidence="10 11">
    <name type="scientific">Popillia japonica</name>
    <name type="common">Japanese beetle</name>
    <dbReference type="NCBI Taxonomy" id="7064"/>
    <lineage>
        <taxon>Eukaryota</taxon>
        <taxon>Metazoa</taxon>
        <taxon>Ecdysozoa</taxon>
        <taxon>Arthropoda</taxon>
        <taxon>Hexapoda</taxon>
        <taxon>Insecta</taxon>
        <taxon>Pterygota</taxon>
        <taxon>Neoptera</taxon>
        <taxon>Endopterygota</taxon>
        <taxon>Coleoptera</taxon>
        <taxon>Polyphaga</taxon>
        <taxon>Scarabaeiformia</taxon>
        <taxon>Scarabaeidae</taxon>
        <taxon>Rutelinae</taxon>
        <taxon>Popillia</taxon>
    </lineage>
</organism>
<keyword evidence="7 9" id="KW-0413">Isomerase</keyword>
<reference evidence="10 11" key="1">
    <citation type="journal article" date="2024" name="BMC Genomics">
        <title>De novo assembly and annotation of Popillia japonica's genome with initial clues to its potential as an invasive pest.</title>
        <authorList>
            <person name="Cucini C."/>
            <person name="Boschi S."/>
            <person name="Funari R."/>
            <person name="Cardaioli E."/>
            <person name="Iannotti N."/>
            <person name="Marturano G."/>
            <person name="Paoli F."/>
            <person name="Bruttini M."/>
            <person name="Carapelli A."/>
            <person name="Frati F."/>
            <person name="Nardi F."/>
        </authorList>
    </citation>
    <scope>NUCLEOTIDE SEQUENCE [LARGE SCALE GENOMIC DNA]</scope>
    <source>
        <strain evidence="10">DMR45628</strain>
    </source>
</reference>
<dbReference type="SUPFAM" id="SSF53697">
    <property type="entry name" value="SIS domain"/>
    <property type="match status" value="1"/>
</dbReference>
<dbReference type="InterPro" id="IPR035476">
    <property type="entry name" value="SIS_PGI_1"/>
</dbReference>
<proteinExistence type="inferred from homology"/>
<dbReference type="GO" id="GO:0097367">
    <property type="term" value="F:carbohydrate derivative binding"/>
    <property type="evidence" value="ECO:0007669"/>
    <property type="project" value="InterPro"/>
</dbReference>
<dbReference type="GO" id="GO:0004347">
    <property type="term" value="F:glucose-6-phosphate isomerase activity"/>
    <property type="evidence" value="ECO:0007669"/>
    <property type="project" value="UniProtKB-EC"/>
</dbReference>
<evidence type="ECO:0000256" key="1">
    <source>
        <dbReference type="ARBA" id="ARBA00004926"/>
    </source>
</evidence>
<dbReference type="GO" id="GO:0005829">
    <property type="term" value="C:cytosol"/>
    <property type="evidence" value="ECO:0007669"/>
    <property type="project" value="TreeGrafter"/>
</dbReference>
<dbReference type="PROSITE" id="PS00174">
    <property type="entry name" value="P_GLUCOSE_ISOMERASE_2"/>
    <property type="match status" value="1"/>
</dbReference>